<reference evidence="2 3" key="1">
    <citation type="submission" date="2015-01" db="EMBL/GenBank/DDBJ databases">
        <title>Erwinia tracheiphila.</title>
        <authorList>
            <person name="Shapiro L.R."/>
        </authorList>
    </citation>
    <scope>NUCLEOTIDE SEQUENCE [LARGE SCALE GENOMIC DNA]</scope>
    <source>
        <strain evidence="2 3">BuffGH</strain>
    </source>
</reference>
<sequence length="140" mass="16286">MTKIINDSNSLPINNTDNLRAEDNYHSDLLDFIRENKPSGTSEYDASNLSEFLQIIKDRYKLSDAHAAPTLSQLSNTLLYVNSELRKEINTNTPEDINLQDYVYNHLNRYTTQLIGVNMFYDSMIKKILDPDENEKMELY</sequence>
<dbReference type="Proteomes" id="UP000264980">
    <property type="component" value="Chromosome"/>
</dbReference>
<evidence type="ECO:0000313" key="3">
    <source>
        <dbReference type="Proteomes" id="UP000033924"/>
    </source>
</evidence>
<accession>A0A0M2KI78</accession>
<evidence type="ECO:0008006" key="5">
    <source>
        <dbReference type="Google" id="ProtNLM"/>
    </source>
</evidence>
<protein>
    <recommendedName>
        <fullName evidence="5">Type III secretion system protein</fullName>
    </recommendedName>
</protein>
<evidence type="ECO:0000313" key="4">
    <source>
        <dbReference type="Proteomes" id="UP000264980"/>
    </source>
</evidence>
<gene>
    <name evidence="1" type="ORF">AV903_18935</name>
    <name evidence="2" type="ORF">SY86_16930</name>
</gene>
<reference evidence="1 4" key="2">
    <citation type="submission" date="2016-01" db="EMBL/GenBank/DDBJ databases">
        <authorList>
            <person name="Oliw E.H."/>
        </authorList>
    </citation>
    <scope>NUCLEOTIDE SEQUENCE [LARGE SCALE GENOMIC DNA]</scope>
    <source>
        <strain evidence="1 4">MDcuke</strain>
    </source>
</reference>
<dbReference type="AlphaFoldDB" id="A0A0M2KI78"/>
<dbReference type="PATRIC" id="fig|65700.7.peg.4247"/>
<proteinExistence type="predicted"/>
<dbReference type="RefSeq" id="WP_016191517.1">
    <property type="nucleotide sequence ID" value="NZ_CP013970.1"/>
</dbReference>
<keyword evidence="3" id="KW-1185">Reference proteome</keyword>
<dbReference type="EMBL" id="CP013970">
    <property type="protein sequence ID" value="AXF77652.1"/>
    <property type="molecule type" value="Genomic_DNA"/>
</dbReference>
<organism evidence="2 3">
    <name type="scientific">Erwinia tracheiphila</name>
    <dbReference type="NCBI Taxonomy" id="65700"/>
    <lineage>
        <taxon>Bacteria</taxon>
        <taxon>Pseudomonadati</taxon>
        <taxon>Pseudomonadota</taxon>
        <taxon>Gammaproteobacteria</taxon>
        <taxon>Enterobacterales</taxon>
        <taxon>Erwiniaceae</taxon>
        <taxon>Erwinia</taxon>
    </lineage>
</organism>
<evidence type="ECO:0000313" key="2">
    <source>
        <dbReference type="EMBL" id="KKF36726.1"/>
    </source>
</evidence>
<name>A0A0M2KI78_9GAMM</name>
<dbReference type="Proteomes" id="UP000033924">
    <property type="component" value="Unassembled WGS sequence"/>
</dbReference>
<evidence type="ECO:0000313" key="1">
    <source>
        <dbReference type="EMBL" id="AXF77652.1"/>
    </source>
</evidence>
<dbReference type="EMBL" id="JXNU01000003">
    <property type="protein sequence ID" value="KKF36726.1"/>
    <property type="molecule type" value="Genomic_DNA"/>
</dbReference>